<comment type="caution">
    <text evidence="1">The sequence shown here is derived from an EMBL/GenBank/DDBJ whole genome shotgun (WGS) entry which is preliminary data.</text>
</comment>
<protein>
    <submittedName>
        <fullName evidence="1">Uncharacterized protein</fullName>
    </submittedName>
</protein>
<accession>A0ABV9TTW1</accession>
<dbReference type="RefSeq" id="WP_378252764.1">
    <property type="nucleotide sequence ID" value="NZ_JBHSIT010000002.1"/>
</dbReference>
<name>A0ABV9TTW1_9ACTN</name>
<gene>
    <name evidence="1" type="ORF">ACFPCY_06820</name>
</gene>
<dbReference type="Proteomes" id="UP001595872">
    <property type="component" value="Unassembled WGS sequence"/>
</dbReference>
<evidence type="ECO:0000313" key="1">
    <source>
        <dbReference type="EMBL" id="MFC4907024.1"/>
    </source>
</evidence>
<evidence type="ECO:0000313" key="2">
    <source>
        <dbReference type="Proteomes" id="UP001595872"/>
    </source>
</evidence>
<sequence length="124" mass="13181">MLWEAHRFPLPDVEAIARTIAAVRAAGPSGVPPDPADLGAALTVLRAARLDMGRLEVELLGTVHEAGLSWLQVAALLGLADAAAAEERYAKLRPLLDAPVDQVKSPVLGHIAEKSVRRDGHRSE</sequence>
<proteinExistence type="predicted"/>
<reference evidence="2" key="1">
    <citation type="journal article" date="2019" name="Int. J. Syst. Evol. Microbiol.">
        <title>The Global Catalogue of Microorganisms (GCM) 10K type strain sequencing project: providing services to taxonomists for standard genome sequencing and annotation.</title>
        <authorList>
            <consortium name="The Broad Institute Genomics Platform"/>
            <consortium name="The Broad Institute Genome Sequencing Center for Infectious Disease"/>
            <person name="Wu L."/>
            <person name="Ma J."/>
        </authorList>
    </citation>
    <scope>NUCLEOTIDE SEQUENCE [LARGE SCALE GENOMIC DNA]</scope>
    <source>
        <strain evidence="2">KLKA75</strain>
    </source>
</reference>
<keyword evidence="2" id="KW-1185">Reference proteome</keyword>
<dbReference type="EMBL" id="JBHSIT010000002">
    <property type="protein sequence ID" value="MFC4907024.1"/>
    <property type="molecule type" value="Genomic_DNA"/>
</dbReference>
<organism evidence="1 2">
    <name type="scientific">Actinomadura gamaensis</name>
    <dbReference type="NCBI Taxonomy" id="1763541"/>
    <lineage>
        <taxon>Bacteria</taxon>
        <taxon>Bacillati</taxon>
        <taxon>Actinomycetota</taxon>
        <taxon>Actinomycetes</taxon>
        <taxon>Streptosporangiales</taxon>
        <taxon>Thermomonosporaceae</taxon>
        <taxon>Actinomadura</taxon>
    </lineage>
</organism>